<feature type="signal peptide" evidence="3">
    <location>
        <begin position="1"/>
        <end position="21"/>
    </location>
</feature>
<evidence type="ECO:0000256" key="1">
    <source>
        <dbReference type="SAM" id="MobiDB-lite"/>
    </source>
</evidence>
<proteinExistence type="predicted"/>
<feature type="region of interest" description="Disordered" evidence="1">
    <location>
        <begin position="106"/>
        <end position="139"/>
    </location>
</feature>
<protein>
    <recommendedName>
        <fullName evidence="6">SAG family member</fullName>
    </recommendedName>
</protein>
<keyword evidence="2" id="KW-0472">Membrane</keyword>
<feature type="transmembrane region" description="Helical" evidence="2">
    <location>
        <begin position="82"/>
        <end position="103"/>
    </location>
</feature>
<accession>U6KB91</accession>
<dbReference type="GeneID" id="25377379"/>
<evidence type="ECO:0000256" key="2">
    <source>
        <dbReference type="SAM" id="Phobius"/>
    </source>
</evidence>
<reference evidence="4" key="2">
    <citation type="submission" date="2013-10" db="EMBL/GenBank/DDBJ databases">
        <authorList>
            <person name="Aslett M."/>
        </authorList>
    </citation>
    <scope>NUCLEOTIDE SEQUENCE [LARGE SCALE GENOMIC DNA]</scope>
    <source>
        <strain evidence="4">Houghton</strain>
    </source>
</reference>
<dbReference type="VEuPathDB" id="ToxoDB:EMH_0025100"/>
<keyword evidence="5" id="KW-1185">Reference proteome</keyword>
<evidence type="ECO:0008006" key="6">
    <source>
        <dbReference type="Google" id="ProtNLM"/>
    </source>
</evidence>
<organism evidence="4 5">
    <name type="scientific">Eimeria mitis</name>
    <dbReference type="NCBI Taxonomy" id="44415"/>
    <lineage>
        <taxon>Eukaryota</taxon>
        <taxon>Sar</taxon>
        <taxon>Alveolata</taxon>
        <taxon>Apicomplexa</taxon>
        <taxon>Conoidasida</taxon>
        <taxon>Coccidia</taxon>
        <taxon>Eucoccidiorida</taxon>
        <taxon>Eimeriorina</taxon>
        <taxon>Eimeriidae</taxon>
        <taxon>Eimeria</taxon>
    </lineage>
</organism>
<gene>
    <name evidence="4" type="ORF">EMH_0025100</name>
</gene>
<dbReference type="Proteomes" id="UP000030744">
    <property type="component" value="Unassembled WGS sequence"/>
</dbReference>
<reference evidence="4" key="1">
    <citation type="submission" date="2013-10" db="EMBL/GenBank/DDBJ databases">
        <title>Genomic analysis of the causative agents of coccidiosis in chickens.</title>
        <authorList>
            <person name="Reid A.J."/>
            <person name="Blake D."/>
            <person name="Billington K."/>
            <person name="Browne H."/>
            <person name="Dunn M."/>
            <person name="Hung S."/>
            <person name="Kawahara F."/>
            <person name="Miranda-Saavedra D."/>
            <person name="Mourier T."/>
            <person name="Nagra H."/>
            <person name="Otto T.D."/>
            <person name="Rawlings N."/>
            <person name="Sanchez A."/>
            <person name="Sanders M."/>
            <person name="Subramaniam C."/>
            <person name="Tay Y."/>
            <person name="Dear P."/>
            <person name="Doerig C."/>
            <person name="Gruber A."/>
            <person name="Parkinson J."/>
            <person name="Shirley M."/>
            <person name="Wan K.L."/>
            <person name="Berriman M."/>
            <person name="Tomley F."/>
            <person name="Pain A."/>
        </authorList>
    </citation>
    <scope>NUCLEOTIDE SEQUENCE [LARGE SCALE GENOMIC DNA]</scope>
    <source>
        <strain evidence="4">Houghton</strain>
    </source>
</reference>
<keyword evidence="2" id="KW-0812">Transmembrane</keyword>
<evidence type="ECO:0000313" key="4">
    <source>
        <dbReference type="EMBL" id="CDJ35290.1"/>
    </source>
</evidence>
<feature type="chain" id="PRO_5004672510" description="SAG family member" evidence="3">
    <location>
        <begin position="22"/>
        <end position="176"/>
    </location>
</feature>
<dbReference type="RefSeq" id="XP_013357852.1">
    <property type="nucleotide sequence ID" value="XM_013502398.1"/>
</dbReference>
<evidence type="ECO:0000313" key="5">
    <source>
        <dbReference type="Proteomes" id="UP000030744"/>
    </source>
</evidence>
<dbReference type="AlphaFoldDB" id="U6KB91"/>
<keyword evidence="2" id="KW-1133">Transmembrane helix</keyword>
<evidence type="ECO:0000256" key="3">
    <source>
        <dbReference type="SAM" id="SignalP"/>
    </source>
</evidence>
<sequence>MKTMGLRVFFWLGCVASLVATGDYGQADTVPVLEVAEAGTDLKDPADVQAEGDIILNEADKQQEALNDLNPPPSANPGSKRALMFAVGVSLLLAAAAVGVLSFGTSASAKKPEESQEETPSDVSPEAKTAETPGDEQDAKTVCQQLHPTLAATGTTAVVRHDSADLICDCQLCAAL</sequence>
<name>U6KB91_9EIME</name>
<keyword evidence="3" id="KW-0732">Signal</keyword>
<dbReference type="EMBL" id="HG688099">
    <property type="protein sequence ID" value="CDJ35290.1"/>
    <property type="molecule type" value="Genomic_DNA"/>
</dbReference>